<reference evidence="2 3" key="1">
    <citation type="journal article" date="2021" name="J. Hered.">
        <title>A chromosome-level genome assembly of the parasitoid wasp, Cotesia glomerata (Hymenoptera: Braconidae).</title>
        <authorList>
            <person name="Pinto B.J."/>
            <person name="Weis J.J."/>
            <person name="Gamble T."/>
            <person name="Ode P.J."/>
            <person name="Paul R."/>
            <person name="Zaspel J.M."/>
        </authorList>
    </citation>
    <scope>NUCLEOTIDE SEQUENCE [LARGE SCALE GENOMIC DNA]</scope>
    <source>
        <strain evidence="2">CgM1</strain>
    </source>
</reference>
<feature type="region of interest" description="Disordered" evidence="1">
    <location>
        <begin position="148"/>
        <end position="185"/>
    </location>
</feature>
<protein>
    <submittedName>
        <fullName evidence="2">Uncharacterized protein</fullName>
    </submittedName>
</protein>
<dbReference type="Proteomes" id="UP000826195">
    <property type="component" value="Unassembled WGS sequence"/>
</dbReference>
<dbReference type="EMBL" id="JAHXZJ010000747">
    <property type="protein sequence ID" value="KAH0557861.1"/>
    <property type="molecule type" value="Genomic_DNA"/>
</dbReference>
<proteinExistence type="predicted"/>
<comment type="caution">
    <text evidence="2">The sequence shown here is derived from an EMBL/GenBank/DDBJ whole genome shotgun (WGS) entry which is preliminary data.</text>
</comment>
<evidence type="ECO:0000313" key="3">
    <source>
        <dbReference type="Proteomes" id="UP000826195"/>
    </source>
</evidence>
<evidence type="ECO:0000313" key="2">
    <source>
        <dbReference type="EMBL" id="KAH0557861.1"/>
    </source>
</evidence>
<organism evidence="2 3">
    <name type="scientific">Cotesia glomerata</name>
    <name type="common">Lepidopteran parasitic wasp</name>
    <name type="synonym">Apanteles glomeratus</name>
    <dbReference type="NCBI Taxonomy" id="32391"/>
    <lineage>
        <taxon>Eukaryota</taxon>
        <taxon>Metazoa</taxon>
        <taxon>Ecdysozoa</taxon>
        <taxon>Arthropoda</taxon>
        <taxon>Hexapoda</taxon>
        <taxon>Insecta</taxon>
        <taxon>Pterygota</taxon>
        <taxon>Neoptera</taxon>
        <taxon>Endopterygota</taxon>
        <taxon>Hymenoptera</taxon>
        <taxon>Apocrita</taxon>
        <taxon>Ichneumonoidea</taxon>
        <taxon>Braconidae</taxon>
        <taxon>Microgastrinae</taxon>
        <taxon>Cotesia</taxon>
    </lineage>
</organism>
<sequence length="185" mass="20310">MFAVRIESRKQLNQTKEASKRLLPLRLSSCDSADARKRRRLCPTSRRRAIQGVRDVERGHPAAKPSFLRVHPARRVSTLPSLGRRCSFSTAEKRIGPVVSRFKCRRSVSGLSFCDVPNETLAAAINRPTMLTMSTLMMPTTITTITNPGPISTASVPQKSENKLTTTASLSHPASAVNSKSGAYF</sequence>
<evidence type="ECO:0000256" key="1">
    <source>
        <dbReference type="SAM" id="MobiDB-lite"/>
    </source>
</evidence>
<keyword evidence="3" id="KW-1185">Reference proteome</keyword>
<feature type="compositionally biased region" description="Polar residues" evidence="1">
    <location>
        <begin position="154"/>
        <end position="185"/>
    </location>
</feature>
<dbReference type="AlphaFoldDB" id="A0AAV7IR84"/>
<accession>A0AAV7IR84</accession>
<name>A0AAV7IR84_COTGL</name>
<gene>
    <name evidence="2" type="ORF">KQX54_012398</name>
</gene>